<reference evidence="3" key="2">
    <citation type="submission" date="2015-01" db="EMBL/GenBank/DDBJ databases">
        <title>Evolutionary Origins and Diversification of the Mycorrhizal Mutualists.</title>
        <authorList>
            <consortium name="DOE Joint Genome Institute"/>
            <consortium name="Mycorrhizal Genomics Consortium"/>
            <person name="Kohler A."/>
            <person name="Kuo A."/>
            <person name="Nagy L.G."/>
            <person name="Floudas D."/>
            <person name="Copeland A."/>
            <person name="Barry K.W."/>
            <person name="Cichocki N."/>
            <person name="Veneault-Fourrey C."/>
            <person name="LaButti K."/>
            <person name="Lindquist E.A."/>
            <person name="Lipzen A."/>
            <person name="Lundell T."/>
            <person name="Morin E."/>
            <person name="Murat C."/>
            <person name="Riley R."/>
            <person name="Ohm R."/>
            <person name="Sun H."/>
            <person name="Tunlid A."/>
            <person name="Henrissat B."/>
            <person name="Grigoriev I.V."/>
            <person name="Hibbett D.S."/>
            <person name="Martin F."/>
        </authorList>
    </citation>
    <scope>NUCLEOTIDE SEQUENCE [LARGE SCALE GENOMIC DNA]</scope>
    <source>
        <strain evidence="3">UH-Slu-Lm8-n1</strain>
    </source>
</reference>
<name>A0A0D0B0D5_9AGAM</name>
<keyword evidence="3" id="KW-1185">Reference proteome</keyword>
<evidence type="ECO:0000256" key="1">
    <source>
        <dbReference type="SAM" id="Phobius"/>
    </source>
</evidence>
<feature type="transmembrane region" description="Helical" evidence="1">
    <location>
        <begin position="161"/>
        <end position="181"/>
    </location>
</feature>
<protein>
    <submittedName>
        <fullName evidence="2">Uncharacterized protein</fullName>
    </submittedName>
</protein>
<feature type="transmembrane region" description="Helical" evidence="1">
    <location>
        <begin position="251"/>
        <end position="270"/>
    </location>
</feature>
<feature type="transmembrane region" description="Helical" evidence="1">
    <location>
        <begin position="355"/>
        <end position="378"/>
    </location>
</feature>
<feature type="transmembrane region" description="Helical" evidence="1">
    <location>
        <begin position="390"/>
        <end position="412"/>
    </location>
</feature>
<dbReference type="Proteomes" id="UP000054485">
    <property type="component" value="Unassembled WGS sequence"/>
</dbReference>
<sequence>MHRLIHVATIQKQSSGDAGNSAFKREQNEQMISPNFAMILLLYAVLSCFPFVCASLPSLNDTSIHTLDSSTCSPCNARTLWDILWSCGITLFACTWTVVHPNIPGVDDGVVRNFFFRLGLMVMTLFIPEFTITWATWQFFSAQKAAKDFNGDIPNSSRSSSARWTLVHGFFAMMGGFVLYVDGEPRARLQPSELVRFVREGSVEMPTITEAEIEDRSKGDGISKCVSILQLVWFLIQLIARYAQGLPVTLLEIDTLGVTTLACIVYGFWWKKPKDIGRPYIVYWKSGVTPPRGSLAKEYRPGKRRSYVSPSMGIDSLDNGPVNFTAITSCVSGMIFGGIHCLGWNYLFQAHKEQILWHVASTGMACSPLILAVSSLMVDFTQIPDRYINSLTIISGCIYVFSRITIFVLMSLSLQSLPTSVYDTVAWTKFIPHVTS</sequence>
<feature type="transmembrane region" description="Helical" evidence="1">
    <location>
        <begin position="80"/>
        <end position="99"/>
    </location>
</feature>
<feature type="transmembrane region" description="Helical" evidence="1">
    <location>
        <begin position="114"/>
        <end position="140"/>
    </location>
</feature>
<evidence type="ECO:0000313" key="2">
    <source>
        <dbReference type="EMBL" id="KIK37513.1"/>
    </source>
</evidence>
<dbReference type="AlphaFoldDB" id="A0A0D0B0D5"/>
<evidence type="ECO:0000313" key="3">
    <source>
        <dbReference type="Proteomes" id="UP000054485"/>
    </source>
</evidence>
<dbReference type="PANTHER" id="PTHR35043">
    <property type="entry name" value="TRANSCRIPTION FACTOR DOMAIN-CONTAINING PROTEIN"/>
    <property type="match status" value="1"/>
</dbReference>
<organism evidence="2 3">
    <name type="scientific">Suillus luteus UH-Slu-Lm8-n1</name>
    <dbReference type="NCBI Taxonomy" id="930992"/>
    <lineage>
        <taxon>Eukaryota</taxon>
        <taxon>Fungi</taxon>
        <taxon>Dikarya</taxon>
        <taxon>Basidiomycota</taxon>
        <taxon>Agaricomycotina</taxon>
        <taxon>Agaricomycetes</taxon>
        <taxon>Agaricomycetidae</taxon>
        <taxon>Boletales</taxon>
        <taxon>Suillineae</taxon>
        <taxon>Suillaceae</taxon>
        <taxon>Suillus</taxon>
    </lineage>
</organism>
<gene>
    <name evidence="2" type="ORF">CY34DRAFT_454534</name>
</gene>
<accession>A0A0D0B0D5</accession>
<reference evidence="2 3" key="1">
    <citation type="submission" date="2014-04" db="EMBL/GenBank/DDBJ databases">
        <authorList>
            <consortium name="DOE Joint Genome Institute"/>
            <person name="Kuo A."/>
            <person name="Ruytinx J."/>
            <person name="Rineau F."/>
            <person name="Colpaert J."/>
            <person name="Kohler A."/>
            <person name="Nagy L.G."/>
            <person name="Floudas D."/>
            <person name="Copeland A."/>
            <person name="Barry K.W."/>
            <person name="Cichocki N."/>
            <person name="Veneault-Fourrey C."/>
            <person name="LaButti K."/>
            <person name="Lindquist E.A."/>
            <person name="Lipzen A."/>
            <person name="Lundell T."/>
            <person name="Morin E."/>
            <person name="Murat C."/>
            <person name="Sun H."/>
            <person name="Tunlid A."/>
            <person name="Henrissat B."/>
            <person name="Grigoriev I.V."/>
            <person name="Hibbett D.S."/>
            <person name="Martin F."/>
            <person name="Nordberg H.P."/>
            <person name="Cantor M.N."/>
            <person name="Hua S.X."/>
        </authorList>
    </citation>
    <scope>NUCLEOTIDE SEQUENCE [LARGE SCALE GENOMIC DNA]</scope>
    <source>
        <strain evidence="2 3">UH-Slu-Lm8-n1</strain>
    </source>
</reference>
<dbReference type="OrthoDB" id="9451547at2759"/>
<dbReference type="HOGENOM" id="CLU_022883_6_1_1"/>
<keyword evidence="1" id="KW-0472">Membrane</keyword>
<dbReference type="EMBL" id="KN835446">
    <property type="protein sequence ID" value="KIK37513.1"/>
    <property type="molecule type" value="Genomic_DNA"/>
</dbReference>
<keyword evidence="1" id="KW-1133">Transmembrane helix</keyword>
<dbReference type="InParanoid" id="A0A0D0B0D5"/>
<proteinExistence type="predicted"/>
<feature type="transmembrane region" description="Helical" evidence="1">
    <location>
        <begin position="36"/>
        <end position="59"/>
    </location>
</feature>
<feature type="transmembrane region" description="Helical" evidence="1">
    <location>
        <begin position="326"/>
        <end position="348"/>
    </location>
</feature>
<keyword evidence="1" id="KW-0812">Transmembrane</keyword>
<dbReference type="PANTHER" id="PTHR35043:SF7">
    <property type="entry name" value="TRANSCRIPTION FACTOR DOMAIN-CONTAINING PROTEIN"/>
    <property type="match status" value="1"/>
</dbReference>